<evidence type="ECO:0000256" key="2">
    <source>
        <dbReference type="ARBA" id="ARBA00005911"/>
    </source>
</evidence>
<feature type="region of interest" description="Disordered" evidence="9">
    <location>
        <begin position="102"/>
        <end position="215"/>
    </location>
</feature>
<proteinExistence type="inferred from homology"/>
<feature type="compositionally biased region" description="Low complexity" evidence="9">
    <location>
        <begin position="163"/>
        <end position="202"/>
    </location>
</feature>
<feature type="domain" description="Nucleoporin NSP1-like C-terminal" evidence="10">
    <location>
        <begin position="209"/>
        <end position="313"/>
    </location>
</feature>
<keyword evidence="4" id="KW-0509">mRNA transport</keyword>
<sequence length="419" mass="42202">MMDFSFGAPLSNAPAPSGGGGGFSFSAAGEAPKLGFNFGGVGAATASTSAAAAPTTGDAPKAATGFSFGAAISSAPGATAAAAPAPSAEGFGAFGLSVEGAKSSSSLTPSSATTTTSNKKKAPSGFSFGGGGAERDDDGTTTKIGGSAVTPAAKLGGGGGLFGATTPGTTPAKAPSPVKTPNTVGGPAAATTTTGTATPIAASQSTASTTPKMIEPPPVEYQTLTVEQIINRFQAELETDAVAFLAEAQRVAHYDATLRDSQRSLSELTNMVSRLMVRQTEVNAQLQGIESYQGELSKTLDLLERNVDELFAAEGNSHPLDADVEREKSYQRAVDVDTKLDVMNSTLRHVVSDLNAAQERVWSSSLGGRGGGGGANDEVGKIIGVFNAHQETLACLEIKARSVENDLAIIGQVLTKSGH</sequence>
<dbReference type="Pfam" id="PF05064">
    <property type="entry name" value="Nsp1_C"/>
    <property type="match status" value="1"/>
</dbReference>
<evidence type="ECO:0000256" key="8">
    <source>
        <dbReference type="ARBA" id="ARBA00023242"/>
    </source>
</evidence>
<evidence type="ECO:0000313" key="11">
    <source>
        <dbReference type="EMBL" id="KAL3827080.1"/>
    </source>
</evidence>
<dbReference type="Proteomes" id="UP001530377">
    <property type="component" value="Unassembled WGS sequence"/>
</dbReference>
<organism evidence="11 12">
    <name type="scientific">Cyclostephanos tholiformis</name>
    <dbReference type="NCBI Taxonomy" id="382380"/>
    <lineage>
        <taxon>Eukaryota</taxon>
        <taxon>Sar</taxon>
        <taxon>Stramenopiles</taxon>
        <taxon>Ochrophyta</taxon>
        <taxon>Bacillariophyta</taxon>
        <taxon>Coscinodiscophyceae</taxon>
        <taxon>Thalassiosirophycidae</taxon>
        <taxon>Stephanodiscales</taxon>
        <taxon>Stephanodiscaceae</taxon>
        <taxon>Cyclostephanos</taxon>
    </lineage>
</organism>
<dbReference type="GO" id="GO:0005643">
    <property type="term" value="C:nuclear pore"/>
    <property type="evidence" value="ECO:0007669"/>
    <property type="project" value="UniProtKB-SubCell"/>
</dbReference>
<gene>
    <name evidence="11" type="ORF">ACHAXA_002315</name>
</gene>
<evidence type="ECO:0000256" key="4">
    <source>
        <dbReference type="ARBA" id="ARBA00022816"/>
    </source>
</evidence>
<evidence type="ECO:0000256" key="9">
    <source>
        <dbReference type="SAM" id="MobiDB-lite"/>
    </source>
</evidence>
<evidence type="ECO:0000256" key="5">
    <source>
        <dbReference type="ARBA" id="ARBA00022927"/>
    </source>
</evidence>
<evidence type="ECO:0000256" key="1">
    <source>
        <dbReference type="ARBA" id="ARBA00004567"/>
    </source>
</evidence>
<dbReference type="GO" id="GO:0015031">
    <property type="term" value="P:protein transport"/>
    <property type="evidence" value="ECO:0007669"/>
    <property type="project" value="UniProtKB-KW"/>
</dbReference>
<keyword evidence="12" id="KW-1185">Reference proteome</keyword>
<keyword evidence="5" id="KW-0653">Protein transport</keyword>
<comment type="subcellular location">
    <subcellularLocation>
        <location evidence="1">Nucleus</location>
        <location evidence="1">Nuclear pore complex</location>
    </subcellularLocation>
</comment>
<name>A0ABD3SRT7_9STRA</name>
<reference evidence="11 12" key="1">
    <citation type="submission" date="2024-10" db="EMBL/GenBank/DDBJ databases">
        <title>Updated reference genomes for cyclostephanoid diatoms.</title>
        <authorList>
            <person name="Roberts W.R."/>
            <person name="Alverson A.J."/>
        </authorList>
    </citation>
    <scope>NUCLEOTIDE SEQUENCE [LARGE SCALE GENOMIC DNA]</scope>
    <source>
        <strain evidence="11 12">AJA228-03</strain>
    </source>
</reference>
<dbReference type="Gene3D" id="1.20.5.170">
    <property type="match status" value="1"/>
</dbReference>
<evidence type="ECO:0000313" key="12">
    <source>
        <dbReference type="Proteomes" id="UP001530377"/>
    </source>
</evidence>
<keyword evidence="3" id="KW-0813">Transport</keyword>
<evidence type="ECO:0000256" key="7">
    <source>
        <dbReference type="ARBA" id="ARBA00023132"/>
    </source>
</evidence>
<evidence type="ECO:0000256" key="3">
    <source>
        <dbReference type="ARBA" id="ARBA00022448"/>
    </source>
</evidence>
<evidence type="ECO:0000256" key="6">
    <source>
        <dbReference type="ARBA" id="ARBA00023010"/>
    </source>
</evidence>
<keyword evidence="8" id="KW-0539">Nucleus</keyword>
<dbReference type="InterPro" id="IPR007758">
    <property type="entry name" value="Nucleoporin_NSP1_C"/>
</dbReference>
<comment type="caution">
    <text evidence="11">The sequence shown here is derived from an EMBL/GenBank/DDBJ whole genome shotgun (WGS) entry which is preliminary data.</text>
</comment>
<comment type="similarity">
    <text evidence="2">Belongs to the nucleoporin NSP1/NUP62 family.</text>
</comment>
<dbReference type="AlphaFoldDB" id="A0ABD3SRT7"/>
<dbReference type="PANTHER" id="PTHR12084">
    <property type="entry name" value="NUCLEAR PORE GLYCOPROTEIN P62-RELATED"/>
    <property type="match status" value="1"/>
</dbReference>
<dbReference type="InterPro" id="IPR026010">
    <property type="entry name" value="NSP1/NUP62"/>
</dbReference>
<keyword evidence="6" id="KW-0811">Translocation</keyword>
<feature type="compositionally biased region" description="Low complexity" evidence="9">
    <location>
        <begin position="102"/>
        <end position="117"/>
    </location>
</feature>
<dbReference type="PANTHER" id="PTHR12084:SF0">
    <property type="entry name" value="NUCLEAR PORE GLYCOPROTEIN P62"/>
    <property type="match status" value="1"/>
</dbReference>
<dbReference type="EMBL" id="JALLPB020000008">
    <property type="protein sequence ID" value="KAL3827080.1"/>
    <property type="molecule type" value="Genomic_DNA"/>
</dbReference>
<evidence type="ECO:0000259" key="10">
    <source>
        <dbReference type="Pfam" id="PF05064"/>
    </source>
</evidence>
<protein>
    <recommendedName>
        <fullName evidence="10">Nucleoporin NSP1-like C-terminal domain-containing protein</fullName>
    </recommendedName>
</protein>
<accession>A0ABD3SRT7</accession>
<dbReference type="GO" id="GO:0051028">
    <property type="term" value="P:mRNA transport"/>
    <property type="evidence" value="ECO:0007669"/>
    <property type="project" value="UniProtKB-KW"/>
</dbReference>
<keyword evidence="7" id="KW-0906">Nuclear pore complex</keyword>